<dbReference type="AlphaFoldDB" id="A0A223MXJ7"/>
<dbReference type="EMBL" id="CP022741">
    <property type="protein sequence ID" value="ASU22290.1"/>
    <property type="molecule type" value="Genomic_DNA"/>
</dbReference>
<organism evidence="2 3">
    <name type="scientific">Vibrio qinghaiensis</name>
    <dbReference type="NCBI Taxonomy" id="2025808"/>
    <lineage>
        <taxon>Bacteria</taxon>
        <taxon>Pseudomonadati</taxon>
        <taxon>Pseudomonadota</taxon>
        <taxon>Gammaproteobacteria</taxon>
        <taxon>Vibrionales</taxon>
        <taxon>Vibrionaceae</taxon>
        <taxon>Vibrio</taxon>
    </lineage>
</organism>
<protein>
    <recommendedName>
        <fullName evidence="1">Co-chaperone DjlA N-terminal domain-containing protein</fullName>
    </recommendedName>
</protein>
<dbReference type="Pfam" id="PF05099">
    <property type="entry name" value="TerB"/>
    <property type="match status" value="1"/>
</dbReference>
<keyword evidence="3" id="KW-1185">Reference proteome</keyword>
<gene>
    <name evidence="2" type="ORF">CCZ37_06675</name>
</gene>
<dbReference type="InterPro" id="IPR029024">
    <property type="entry name" value="TerB-like"/>
</dbReference>
<accession>A0A223MXJ7</accession>
<feature type="domain" description="Co-chaperone DjlA N-terminal" evidence="1">
    <location>
        <begin position="49"/>
        <end position="163"/>
    </location>
</feature>
<dbReference type="InterPro" id="IPR007791">
    <property type="entry name" value="DjlA_N"/>
</dbReference>
<name>A0A223MXJ7_9VIBR</name>
<sequence length="168" mass="19172">MFCSIRHYLNNNDSKFSVGFFMFNAITSLFKQLLDGEDLGQRSNTNPNLAIACLLREVAGADHQIDTRENDAKFQLVKRLLALDDTETTELLIRAEQSVKQSASLYDFTSQLRELSQDTRYELIKAMWQVAHADGEIDPLEEAVIRKAAELLYLDHSEFIRAKLSAQK</sequence>
<evidence type="ECO:0000313" key="2">
    <source>
        <dbReference type="EMBL" id="ASU22290.1"/>
    </source>
</evidence>
<dbReference type="KEGG" id="vqi:CCZ37_06675"/>
<proteinExistence type="predicted"/>
<reference evidence="2 3" key="1">
    <citation type="submission" date="2017-08" db="EMBL/GenBank/DDBJ databases">
        <title>The Vibrio qinghaiensis sp.-Q67 is a luminous bacteria isolated firstly from Qinghai lake, Qinghai province, China, which has been proved to be very sensitive to detect environmental and food pollutants. Therefore, complete genome analysis of V. qinghaiensis sp.-Q67 highlights the potential application of this strain on detection of hazards in the contaminated environments.</title>
        <authorList>
            <person name="Gong L."/>
        </authorList>
    </citation>
    <scope>NUCLEOTIDE SEQUENCE [LARGE SCALE GENOMIC DNA]</scope>
    <source>
        <strain evidence="2 3">Q67</strain>
    </source>
</reference>
<evidence type="ECO:0000313" key="3">
    <source>
        <dbReference type="Proteomes" id="UP000215148"/>
    </source>
</evidence>
<evidence type="ECO:0000259" key="1">
    <source>
        <dbReference type="Pfam" id="PF05099"/>
    </source>
</evidence>
<dbReference type="CDD" id="cd07313">
    <property type="entry name" value="terB_like_2"/>
    <property type="match status" value="1"/>
</dbReference>
<dbReference type="Gene3D" id="1.10.3680.10">
    <property type="entry name" value="TerB-like"/>
    <property type="match status" value="1"/>
</dbReference>
<dbReference type="SUPFAM" id="SSF158682">
    <property type="entry name" value="TerB-like"/>
    <property type="match status" value="1"/>
</dbReference>
<dbReference type="Proteomes" id="UP000215148">
    <property type="component" value="Chromosome 1"/>
</dbReference>